<evidence type="ECO:0000313" key="2">
    <source>
        <dbReference type="EMBL" id="CAK1549770.1"/>
    </source>
</evidence>
<reference evidence="2 3" key="1">
    <citation type="submission" date="2023-11" db="EMBL/GenBank/DDBJ databases">
        <authorList>
            <person name="Okamura Y."/>
        </authorList>
    </citation>
    <scope>NUCLEOTIDE SEQUENCE [LARGE SCALE GENOMIC DNA]</scope>
</reference>
<gene>
    <name evidence="2" type="ORF">LNINA_LOCUS9044</name>
</gene>
<sequence>MNAVRTGVPGDKNTAAFTSKIKFVDYARCRARRCVAAHRGYFQLELSPAPHRLSLTAELLTKLFRAPPSPAQNPHRPLPLCSRTKHRSPSTKINRQHRYERV</sequence>
<keyword evidence="3" id="KW-1185">Reference proteome</keyword>
<dbReference type="EMBL" id="CAVLEF010000040">
    <property type="protein sequence ID" value="CAK1549770.1"/>
    <property type="molecule type" value="Genomic_DNA"/>
</dbReference>
<dbReference type="AlphaFoldDB" id="A0AAV1JKU4"/>
<feature type="compositionally biased region" description="Basic residues" evidence="1">
    <location>
        <begin position="83"/>
        <end position="96"/>
    </location>
</feature>
<comment type="caution">
    <text evidence="2">The sequence shown here is derived from an EMBL/GenBank/DDBJ whole genome shotgun (WGS) entry which is preliminary data.</text>
</comment>
<accession>A0AAV1JKU4</accession>
<evidence type="ECO:0000313" key="3">
    <source>
        <dbReference type="Proteomes" id="UP001497472"/>
    </source>
</evidence>
<organism evidence="2 3">
    <name type="scientific">Leptosia nina</name>
    <dbReference type="NCBI Taxonomy" id="320188"/>
    <lineage>
        <taxon>Eukaryota</taxon>
        <taxon>Metazoa</taxon>
        <taxon>Ecdysozoa</taxon>
        <taxon>Arthropoda</taxon>
        <taxon>Hexapoda</taxon>
        <taxon>Insecta</taxon>
        <taxon>Pterygota</taxon>
        <taxon>Neoptera</taxon>
        <taxon>Endopterygota</taxon>
        <taxon>Lepidoptera</taxon>
        <taxon>Glossata</taxon>
        <taxon>Ditrysia</taxon>
        <taxon>Papilionoidea</taxon>
        <taxon>Pieridae</taxon>
        <taxon>Pierinae</taxon>
        <taxon>Leptosia</taxon>
    </lineage>
</organism>
<proteinExistence type="predicted"/>
<feature type="region of interest" description="Disordered" evidence="1">
    <location>
        <begin position="66"/>
        <end position="102"/>
    </location>
</feature>
<evidence type="ECO:0000256" key="1">
    <source>
        <dbReference type="SAM" id="MobiDB-lite"/>
    </source>
</evidence>
<name>A0AAV1JKU4_9NEOP</name>
<dbReference type="Proteomes" id="UP001497472">
    <property type="component" value="Unassembled WGS sequence"/>
</dbReference>
<protein>
    <submittedName>
        <fullName evidence="2">Uncharacterized protein</fullName>
    </submittedName>
</protein>